<feature type="region of interest" description="Disordered" evidence="1">
    <location>
        <begin position="219"/>
        <end position="238"/>
    </location>
</feature>
<evidence type="ECO:0000313" key="3">
    <source>
        <dbReference type="Proteomes" id="UP001602089"/>
    </source>
</evidence>
<dbReference type="Proteomes" id="UP001602089">
    <property type="component" value="Unassembled WGS sequence"/>
</dbReference>
<gene>
    <name evidence="2" type="ORF">ACFYY5_32460</name>
</gene>
<accession>A0ABW6TN70</accession>
<evidence type="ECO:0000313" key="2">
    <source>
        <dbReference type="EMBL" id="MFF4027570.1"/>
    </source>
</evidence>
<protein>
    <submittedName>
        <fullName evidence="2">Response regulator</fullName>
    </submittedName>
</protein>
<evidence type="ECO:0000256" key="1">
    <source>
        <dbReference type="SAM" id="MobiDB-lite"/>
    </source>
</evidence>
<organism evidence="2 3">
    <name type="scientific">Nocardia elegans</name>
    <dbReference type="NCBI Taxonomy" id="300029"/>
    <lineage>
        <taxon>Bacteria</taxon>
        <taxon>Bacillati</taxon>
        <taxon>Actinomycetota</taxon>
        <taxon>Actinomycetes</taxon>
        <taxon>Mycobacteriales</taxon>
        <taxon>Nocardiaceae</taxon>
        <taxon>Nocardia</taxon>
    </lineage>
</organism>
<name>A0ABW6TN70_9NOCA</name>
<dbReference type="EMBL" id="JBIATK010000015">
    <property type="protein sequence ID" value="MFF4027570.1"/>
    <property type="molecule type" value="Genomic_DNA"/>
</dbReference>
<sequence>MAIDRDQVEQAVTGTFRFDVVVADLVWNRPELEFAFDGLDVIDLLGRAGRPAPVILATQGHSMEQDLIDEARLRPEVVGIFPKSSGVDALLEAIEMVAVGKRLPESEFSRSRPPLYELFQTGKGATAARMAGAIAAGRATDSNSLLRVTSYGKNTVNKVTNQYIGPIMIARGEHDPSLPLTLGAVYRWCGLHARYLLSWCRRNGNADVLRPEHLAPTQRPNLRLLQNPDHIPMSPDSA</sequence>
<proteinExistence type="predicted"/>
<comment type="caution">
    <text evidence="2">The sequence shown here is derived from an EMBL/GenBank/DDBJ whole genome shotgun (WGS) entry which is preliminary data.</text>
</comment>
<reference evidence="2 3" key="1">
    <citation type="submission" date="2024-10" db="EMBL/GenBank/DDBJ databases">
        <title>The Natural Products Discovery Center: Release of the First 8490 Sequenced Strains for Exploring Actinobacteria Biosynthetic Diversity.</title>
        <authorList>
            <person name="Kalkreuter E."/>
            <person name="Kautsar S.A."/>
            <person name="Yang D."/>
            <person name="Bader C.D."/>
            <person name="Teijaro C.N."/>
            <person name="Fluegel L."/>
            <person name="Davis C.M."/>
            <person name="Simpson J.R."/>
            <person name="Lauterbach L."/>
            <person name="Steele A.D."/>
            <person name="Gui C."/>
            <person name="Meng S."/>
            <person name="Li G."/>
            <person name="Viehrig K."/>
            <person name="Ye F."/>
            <person name="Su P."/>
            <person name="Kiefer A.F."/>
            <person name="Nichols A."/>
            <person name="Cepeda A.J."/>
            <person name="Yan W."/>
            <person name="Fan B."/>
            <person name="Jiang Y."/>
            <person name="Adhikari A."/>
            <person name="Zheng C.-J."/>
            <person name="Schuster L."/>
            <person name="Cowan T.M."/>
            <person name="Smanski M.J."/>
            <person name="Chevrette M.G."/>
            <person name="De Carvalho L.P.S."/>
            <person name="Shen B."/>
        </authorList>
    </citation>
    <scope>NUCLEOTIDE SEQUENCE [LARGE SCALE GENOMIC DNA]</scope>
    <source>
        <strain evidence="2 3">NPDC001867</strain>
    </source>
</reference>
<dbReference type="RefSeq" id="WP_324195577.1">
    <property type="nucleotide sequence ID" value="NZ_JADLPS010000001.1"/>
</dbReference>
<keyword evidence="3" id="KW-1185">Reference proteome</keyword>